<dbReference type="GO" id="GO:0005634">
    <property type="term" value="C:nucleus"/>
    <property type="evidence" value="ECO:0007669"/>
    <property type="project" value="UniProtKB-SubCell"/>
</dbReference>
<dbReference type="GO" id="GO:0043565">
    <property type="term" value="F:sequence-specific DNA binding"/>
    <property type="evidence" value="ECO:0007669"/>
    <property type="project" value="TreeGrafter"/>
</dbReference>
<dbReference type="PANTHER" id="PTHR31072">
    <property type="entry name" value="TRANSCRIPTION FACTOR TCP4-RELATED"/>
    <property type="match status" value="1"/>
</dbReference>
<keyword evidence="2" id="KW-0805">Transcription regulation</keyword>
<feature type="compositionally biased region" description="Pro residues" evidence="6">
    <location>
        <begin position="1"/>
        <end position="10"/>
    </location>
</feature>
<dbReference type="InterPro" id="IPR005333">
    <property type="entry name" value="Transcription_factor_TCP"/>
</dbReference>
<evidence type="ECO:0000259" key="7">
    <source>
        <dbReference type="PROSITE" id="PS51369"/>
    </source>
</evidence>
<evidence type="ECO:0000313" key="8">
    <source>
        <dbReference type="EMBL" id="CAA7055162.1"/>
    </source>
</evidence>
<organism evidence="8 9">
    <name type="scientific">Microthlaspi erraticum</name>
    <dbReference type="NCBI Taxonomy" id="1685480"/>
    <lineage>
        <taxon>Eukaryota</taxon>
        <taxon>Viridiplantae</taxon>
        <taxon>Streptophyta</taxon>
        <taxon>Embryophyta</taxon>
        <taxon>Tracheophyta</taxon>
        <taxon>Spermatophyta</taxon>
        <taxon>Magnoliopsida</taxon>
        <taxon>eudicotyledons</taxon>
        <taxon>Gunneridae</taxon>
        <taxon>Pentapetalae</taxon>
        <taxon>rosids</taxon>
        <taxon>malvids</taxon>
        <taxon>Brassicales</taxon>
        <taxon>Brassicaceae</taxon>
        <taxon>Coluteocarpeae</taxon>
        <taxon>Microthlaspi</taxon>
    </lineage>
</organism>
<evidence type="ECO:0000313" key="9">
    <source>
        <dbReference type="Proteomes" id="UP000467841"/>
    </source>
</evidence>
<evidence type="ECO:0000256" key="2">
    <source>
        <dbReference type="ARBA" id="ARBA00023015"/>
    </source>
</evidence>
<dbReference type="AlphaFoldDB" id="A0A6D2L5C4"/>
<name>A0A6D2L5C4_9BRAS</name>
<dbReference type="InterPro" id="IPR017887">
    <property type="entry name" value="TF_TCP_subgr"/>
</dbReference>
<dbReference type="EMBL" id="CACVBM020001607">
    <property type="protein sequence ID" value="CAA7055162.1"/>
    <property type="molecule type" value="Genomic_DNA"/>
</dbReference>
<evidence type="ECO:0000256" key="5">
    <source>
        <dbReference type="ARBA" id="ARBA00023242"/>
    </source>
</evidence>
<dbReference type="PANTHER" id="PTHR31072:SF91">
    <property type="entry name" value="TRANSCRIPTION FACTOR TCP6"/>
    <property type="match status" value="1"/>
</dbReference>
<reference evidence="8" key="1">
    <citation type="submission" date="2020-01" db="EMBL/GenBank/DDBJ databases">
        <authorList>
            <person name="Mishra B."/>
        </authorList>
    </citation>
    <scope>NUCLEOTIDE SEQUENCE [LARGE SCALE GENOMIC DNA]</scope>
</reference>
<dbReference type="Pfam" id="PF03634">
    <property type="entry name" value="TCP"/>
    <property type="match status" value="1"/>
</dbReference>
<accession>A0A6D2L5C4</accession>
<proteinExistence type="predicted"/>
<keyword evidence="5" id="KW-0539">Nucleus</keyword>
<comment type="subcellular location">
    <subcellularLocation>
        <location evidence="1">Nucleus</location>
    </subcellularLocation>
</comment>
<keyword evidence="9" id="KW-1185">Reference proteome</keyword>
<gene>
    <name evidence="8" type="ORF">MERR_LOCUS42398</name>
</gene>
<dbReference type="GO" id="GO:0003700">
    <property type="term" value="F:DNA-binding transcription factor activity"/>
    <property type="evidence" value="ECO:0007669"/>
    <property type="project" value="InterPro"/>
</dbReference>
<evidence type="ECO:0000256" key="3">
    <source>
        <dbReference type="ARBA" id="ARBA00023125"/>
    </source>
</evidence>
<keyword evidence="3" id="KW-0238">DNA-binding</keyword>
<sequence>MDPKNPPNQPQVPNLLNPCSPQKNQDNGKKRKQTDVKGLNTVERKRKWKKKEKEKEAEEQQIVKNKKPTKDRHLKVEGRSRRIRLPLLCAARIYQLTRELGHKSDGETLQWLLYHAEPSIISATGTVIKPADSVSHQPPPPLTADLNLNEASRSEIANGFWPNGANNASATGGFDLNYGIGLFGFGFDGSSEMGFASNQMPELGLGLSQDGVLNRQIYPQMGQDQAQVLQNHDHHPHEAQQENAEKNGS</sequence>
<feature type="region of interest" description="Disordered" evidence="6">
    <location>
        <begin position="1"/>
        <end position="73"/>
    </location>
</feature>
<dbReference type="PROSITE" id="PS51369">
    <property type="entry name" value="TCP"/>
    <property type="match status" value="1"/>
</dbReference>
<protein>
    <recommendedName>
        <fullName evidence="7">TCP domain-containing protein</fullName>
    </recommendedName>
</protein>
<evidence type="ECO:0000256" key="6">
    <source>
        <dbReference type="SAM" id="MobiDB-lite"/>
    </source>
</evidence>
<evidence type="ECO:0000256" key="4">
    <source>
        <dbReference type="ARBA" id="ARBA00023163"/>
    </source>
</evidence>
<feature type="region of interest" description="Disordered" evidence="6">
    <location>
        <begin position="226"/>
        <end position="249"/>
    </location>
</feature>
<dbReference type="Proteomes" id="UP000467841">
    <property type="component" value="Unassembled WGS sequence"/>
</dbReference>
<feature type="domain" description="TCP" evidence="7">
    <location>
        <begin position="69"/>
        <end position="123"/>
    </location>
</feature>
<feature type="compositionally biased region" description="Basic residues" evidence="6">
    <location>
        <begin position="64"/>
        <end position="73"/>
    </location>
</feature>
<feature type="compositionally biased region" description="Basic and acidic residues" evidence="6">
    <location>
        <begin position="231"/>
        <end position="249"/>
    </location>
</feature>
<evidence type="ECO:0000256" key="1">
    <source>
        <dbReference type="ARBA" id="ARBA00004123"/>
    </source>
</evidence>
<comment type="caution">
    <text evidence="8">The sequence shown here is derived from an EMBL/GenBank/DDBJ whole genome shotgun (WGS) entry which is preliminary data.</text>
</comment>
<keyword evidence="4" id="KW-0804">Transcription</keyword>
<dbReference type="OrthoDB" id="1911901at2759"/>